<dbReference type="EMBL" id="CP007142">
    <property type="protein sequence ID" value="AJQ97417.1"/>
    <property type="molecule type" value="Genomic_DNA"/>
</dbReference>
<evidence type="ECO:0000313" key="1">
    <source>
        <dbReference type="EMBL" id="AJQ97417.1"/>
    </source>
</evidence>
<keyword evidence="2" id="KW-1185">Reference proteome</keyword>
<proteinExistence type="predicted"/>
<name>A0A0C5VRZ3_9GAMM</name>
<sequence>MDDLLLQVVQSLIFKVSIKPISGCIPFEYHCNLTAFAQNTGLVCLEWY</sequence>
<dbReference type="Proteomes" id="UP000032266">
    <property type="component" value="Chromosome"/>
</dbReference>
<dbReference type="KEGG" id="gsn:YC6258_05387"/>
<reference evidence="1 2" key="1">
    <citation type="submission" date="2014-01" db="EMBL/GenBank/DDBJ databases">
        <title>Full genme sequencing of cellulolytic bacterium Gynuella sunshinyii YC6258T gen. nov., sp. nov.</title>
        <authorList>
            <person name="Khan H."/>
            <person name="Chung E.J."/>
            <person name="Chung Y.R."/>
        </authorList>
    </citation>
    <scope>NUCLEOTIDE SEQUENCE [LARGE SCALE GENOMIC DNA]</scope>
    <source>
        <strain evidence="1 2">YC6258</strain>
    </source>
</reference>
<protein>
    <submittedName>
        <fullName evidence="1">Uncharacterized protein</fullName>
    </submittedName>
</protein>
<organism evidence="1 2">
    <name type="scientific">Gynuella sunshinyii YC6258</name>
    <dbReference type="NCBI Taxonomy" id="1445510"/>
    <lineage>
        <taxon>Bacteria</taxon>
        <taxon>Pseudomonadati</taxon>
        <taxon>Pseudomonadota</taxon>
        <taxon>Gammaproteobacteria</taxon>
        <taxon>Oceanospirillales</taxon>
        <taxon>Saccharospirillaceae</taxon>
        <taxon>Gynuella</taxon>
    </lineage>
</organism>
<dbReference type="HOGENOM" id="CLU_3153406_0_0_6"/>
<accession>A0A0C5VRZ3</accession>
<gene>
    <name evidence="1" type="ORF">YC6258_05387</name>
</gene>
<evidence type="ECO:0000313" key="2">
    <source>
        <dbReference type="Proteomes" id="UP000032266"/>
    </source>
</evidence>
<dbReference type="AlphaFoldDB" id="A0A0C5VRZ3"/>